<feature type="signal peptide" evidence="2">
    <location>
        <begin position="1"/>
        <end position="22"/>
    </location>
</feature>
<dbReference type="Proteomes" id="UP000054223">
    <property type="component" value="Unassembled WGS sequence"/>
</dbReference>
<keyword evidence="2" id="KW-0732">Signal</keyword>
<organism evidence="3 4">
    <name type="scientific">Solirubrum puertoriconensis</name>
    <dbReference type="NCBI Taxonomy" id="1751427"/>
    <lineage>
        <taxon>Bacteria</taxon>
        <taxon>Pseudomonadati</taxon>
        <taxon>Bacteroidota</taxon>
        <taxon>Cytophagia</taxon>
        <taxon>Cytophagales</taxon>
    </lineage>
</organism>
<dbReference type="RefSeq" id="WP_149867172.1">
    <property type="nucleotide sequence ID" value="NZ_LNAL01000007.1"/>
</dbReference>
<gene>
    <name evidence="3" type="ORF">ASU33_13465</name>
</gene>
<feature type="region of interest" description="Disordered" evidence="1">
    <location>
        <begin position="144"/>
        <end position="165"/>
    </location>
</feature>
<proteinExistence type="predicted"/>
<feature type="chain" id="PRO_5040830879" evidence="2">
    <location>
        <begin position="23"/>
        <end position="165"/>
    </location>
</feature>
<dbReference type="AlphaFoldDB" id="A0A9X0L484"/>
<dbReference type="EMBL" id="LNAL01000007">
    <property type="protein sequence ID" value="KUG07361.1"/>
    <property type="molecule type" value="Genomic_DNA"/>
</dbReference>
<feature type="compositionally biased region" description="Polar residues" evidence="1">
    <location>
        <begin position="149"/>
        <end position="165"/>
    </location>
</feature>
<evidence type="ECO:0000313" key="3">
    <source>
        <dbReference type="EMBL" id="KUG07361.1"/>
    </source>
</evidence>
<dbReference type="OrthoDB" id="893112at2"/>
<name>A0A9X0L484_SOLP1</name>
<evidence type="ECO:0000256" key="2">
    <source>
        <dbReference type="SAM" id="SignalP"/>
    </source>
</evidence>
<protein>
    <submittedName>
        <fullName evidence="3">Uncharacterized protein</fullName>
    </submittedName>
</protein>
<keyword evidence="4" id="KW-1185">Reference proteome</keyword>
<comment type="caution">
    <text evidence="3">The sequence shown here is derived from an EMBL/GenBank/DDBJ whole genome shotgun (WGS) entry which is preliminary data.</text>
</comment>
<accession>A0A9X0L484</accession>
<evidence type="ECO:0000256" key="1">
    <source>
        <dbReference type="SAM" id="MobiDB-lite"/>
    </source>
</evidence>
<sequence length="165" mass="18353">MTTIKMIATAVLASGMALGAQAQQPSAKKNPVVQQRAERLSDQMARELRLNNYQTTKLRAINQDKVAKMAAIETRYAGNNKLIDEQCQGVCRERDQELRAVLTTDQYSDYYGRRPMYYKYDKDYAAQATDIMLVKAVQNPLPASAKGATITQTKDNNKPTSGGGR</sequence>
<reference evidence="3 4" key="1">
    <citation type="submission" date="2015-11" db="EMBL/GenBank/DDBJ databases">
        <title>Solirubrum puertoriconensis gen. nov. an environmental bacteria isolated in Puerto Rico.</title>
        <authorList>
            <person name="Cuebas-Irizarry M.F."/>
            <person name="Montalvo-Rodriguez R."/>
        </authorList>
    </citation>
    <scope>NUCLEOTIDE SEQUENCE [LARGE SCALE GENOMIC DNA]</scope>
    <source>
        <strain evidence="3 4">MC1A</strain>
    </source>
</reference>
<evidence type="ECO:0000313" key="4">
    <source>
        <dbReference type="Proteomes" id="UP000054223"/>
    </source>
</evidence>